<name>C6M7H2_NEISI</name>
<comment type="caution">
    <text evidence="1">The sequence shown here is derived from an EMBL/GenBank/DDBJ whole genome shotgun (WGS) entry which is preliminary data.</text>
</comment>
<evidence type="ECO:0000313" key="2">
    <source>
        <dbReference type="Proteomes" id="UP000005365"/>
    </source>
</evidence>
<evidence type="ECO:0000313" key="1">
    <source>
        <dbReference type="EMBL" id="EET43720.1"/>
    </source>
</evidence>
<dbReference type="EMBL" id="ACKO02000016">
    <property type="protein sequence ID" value="EET43720.1"/>
    <property type="molecule type" value="Genomic_DNA"/>
</dbReference>
<dbReference type="Proteomes" id="UP000005365">
    <property type="component" value="Unassembled WGS sequence"/>
</dbReference>
<sequence length="40" mass="4775">MWFQTTYSHYIHPFKKGRLKSGRRYCSGLPPQTYVKLNLA</sequence>
<keyword evidence="2" id="KW-1185">Reference proteome</keyword>
<dbReference type="AlphaFoldDB" id="C6M7H2"/>
<organism evidence="1 2">
    <name type="scientific">Neisseria sicca ATCC 29256</name>
    <dbReference type="NCBI Taxonomy" id="547045"/>
    <lineage>
        <taxon>Bacteria</taxon>
        <taxon>Pseudomonadati</taxon>
        <taxon>Pseudomonadota</taxon>
        <taxon>Betaproteobacteria</taxon>
        <taxon>Neisseriales</taxon>
        <taxon>Neisseriaceae</taxon>
        <taxon>Neisseria</taxon>
    </lineage>
</organism>
<proteinExistence type="predicted"/>
<accession>C6M7H2</accession>
<gene>
    <name evidence="1" type="ORF">NEISICOT_02479</name>
</gene>
<protein>
    <submittedName>
        <fullName evidence="1">Uncharacterized protein</fullName>
    </submittedName>
</protein>
<reference evidence="1" key="1">
    <citation type="submission" date="2009-07" db="EMBL/GenBank/DDBJ databases">
        <authorList>
            <person name="Weinstock G."/>
            <person name="Sodergren E."/>
            <person name="Clifton S."/>
            <person name="Fulton L."/>
            <person name="Fulton B."/>
            <person name="Courtney L."/>
            <person name="Fronick C."/>
            <person name="Harrison M."/>
            <person name="Strong C."/>
            <person name="Farmer C."/>
            <person name="Delahaunty K."/>
            <person name="Markovic C."/>
            <person name="Hall O."/>
            <person name="Minx P."/>
            <person name="Tomlinson C."/>
            <person name="Mitreva M."/>
            <person name="Nelson J."/>
            <person name="Hou S."/>
            <person name="Wollam A."/>
            <person name="Pepin K.H."/>
            <person name="Johnson M."/>
            <person name="Bhonagiri V."/>
            <person name="Nash W.E."/>
            <person name="Warren W."/>
            <person name="Chinwalla A."/>
            <person name="Mardis E.R."/>
            <person name="Wilson R.K."/>
        </authorList>
    </citation>
    <scope>NUCLEOTIDE SEQUENCE [LARGE SCALE GENOMIC DNA]</scope>
    <source>
        <strain evidence="1">ATCC 29256</strain>
    </source>
</reference>